<protein>
    <submittedName>
        <fullName evidence="5">Uncharacterized protein</fullName>
    </submittedName>
</protein>
<dbReference type="PROSITE" id="PS50985">
    <property type="entry name" value="GRAS"/>
    <property type="match status" value="1"/>
</dbReference>
<evidence type="ECO:0000256" key="2">
    <source>
        <dbReference type="ARBA" id="ARBA00023163"/>
    </source>
</evidence>
<proteinExistence type="inferred from homology"/>
<feature type="region of interest" description="Disordered" evidence="4">
    <location>
        <begin position="152"/>
        <end position="184"/>
    </location>
</feature>
<dbReference type="InterPro" id="IPR005202">
    <property type="entry name" value="TF_GRAS"/>
</dbReference>
<evidence type="ECO:0000313" key="5">
    <source>
        <dbReference type="EMBL" id="THU59301.1"/>
    </source>
</evidence>
<sequence>MPDHFPFVIPDAEAAFPDPFTPDRAAGFEAPPEGSGHLDQAPFRLCDFHSSAAPVTPEFDTDEWMESLIGESPADNSDIMSDPWQAAAGASGALFVDAFPSCSAGINHPSHPASASGLNCVLFSEPSEIAHLPPIQHDHQYTAIVALNPPGLASETPSFDPPELNEDSGASVRDEVPESNTSSPPLLESLLDCARLADGNPDLAAKSLIHVRESASVLGDPTERVAFYFAEALNRRLLGDQKEHSHPSTVAVPLCSTSAFDSSPEDFTLCYKVFNDACPYSKFAHLTANQAIVEATESAACIHIVDFGIIQGIQWAALLQALATRPRGKPSRVRVSGIPAPMLGAAPAASLTATGNRLRDFAAILDLDFEFDPILTPIAELTVSCFRIDSDEVVVVNFMLQLYHLLADSPESVERVLGIAKSLVPRVVTLGEYEASVNRGHFVERFRAALAYYAAVFDSLDPAIRRDSAERAHVERVLLGHRILGALGAADGPNRRERMEAKEEWRAVMERCGFEPVPVSNYAATICISLSHGDGYRSKNGEQLPKPYFM</sequence>
<dbReference type="EMBL" id="PYDT01000005">
    <property type="protein sequence ID" value="THU59301.1"/>
    <property type="molecule type" value="Genomic_DNA"/>
</dbReference>
<dbReference type="Proteomes" id="UP000317650">
    <property type="component" value="Chromosome 7"/>
</dbReference>
<evidence type="ECO:0000256" key="1">
    <source>
        <dbReference type="ARBA" id="ARBA00023015"/>
    </source>
</evidence>
<feature type="region of interest" description="Disordered" evidence="4">
    <location>
        <begin position="12"/>
        <end position="36"/>
    </location>
</feature>
<dbReference type="AlphaFoldDB" id="A0A4S8JC60"/>
<feature type="region of interest" description="Leucine repeat II (LRII)" evidence="3">
    <location>
        <begin position="353"/>
        <end position="385"/>
    </location>
</feature>
<feature type="region of interest" description="PFYRE" evidence="3">
    <location>
        <begin position="394"/>
        <end position="485"/>
    </location>
</feature>
<dbReference type="Pfam" id="PF03514">
    <property type="entry name" value="GRAS"/>
    <property type="match status" value="1"/>
</dbReference>
<accession>A0A4S8JC60</accession>
<evidence type="ECO:0000313" key="6">
    <source>
        <dbReference type="Proteomes" id="UP000317650"/>
    </source>
</evidence>
<gene>
    <name evidence="5" type="ORF">C4D60_Mb07t00690</name>
</gene>
<organism evidence="5 6">
    <name type="scientific">Musa balbisiana</name>
    <name type="common">Banana</name>
    <dbReference type="NCBI Taxonomy" id="52838"/>
    <lineage>
        <taxon>Eukaryota</taxon>
        <taxon>Viridiplantae</taxon>
        <taxon>Streptophyta</taxon>
        <taxon>Embryophyta</taxon>
        <taxon>Tracheophyta</taxon>
        <taxon>Spermatophyta</taxon>
        <taxon>Magnoliopsida</taxon>
        <taxon>Liliopsida</taxon>
        <taxon>Zingiberales</taxon>
        <taxon>Musaceae</taxon>
        <taxon>Musa</taxon>
    </lineage>
</organism>
<comment type="similarity">
    <text evidence="3">Belongs to the GRAS family.</text>
</comment>
<evidence type="ECO:0000256" key="3">
    <source>
        <dbReference type="PROSITE-ProRule" id="PRU01191"/>
    </source>
</evidence>
<keyword evidence="2" id="KW-0804">Transcription</keyword>
<feature type="short sequence motif" description="VHIID" evidence="3">
    <location>
        <begin position="302"/>
        <end position="306"/>
    </location>
</feature>
<evidence type="ECO:0000256" key="4">
    <source>
        <dbReference type="SAM" id="MobiDB-lite"/>
    </source>
</evidence>
<name>A0A4S8JC60_MUSBA</name>
<keyword evidence="6" id="KW-1185">Reference proteome</keyword>
<keyword evidence="1" id="KW-0805">Transcription regulation</keyword>
<comment type="caution">
    <text evidence="5">The sequence shown here is derived from an EMBL/GenBank/DDBJ whole genome shotgun (WGS) entry which is preliminary data.</text>
</comment>
<dbReference type="PANTHER" id="PTHR31636">
    <property type="entry name" value="OSJNBA0084A10.13 PROTEIN-RELATED"/>
    <property type="match status" value="1"/>
</dbReference>
<comment type="caution">
    <text evidence="3">Lacks conserved residue(s) required for the propagation of feature annotation.</text>
</comment>
<feature type="region of interest" description="SAW" evidence="3">
    <location>
        <begin position="488"/>
        <end position="550"/>
    </location>
</feature>
<reference evidence="5 6" key="1">
    <citation type="journal article" date="2019" name="Nat. Plants">
        <title>Genome sequencing of Musa balbisiana reveals subgenome evolution and function divergence in polyploid bananas.</title>
        <authorList>
            <person name="Yao X."/>
        </authorList>
    </citation>
    <scope>NUCLEOTIDE SEQUENCE [LARGE SCALE GENOMIC DNA]</scope>
    <source>
        <strain evidence="6">cv. DH-PKW</strain>
        <tissue evidence="5">Leaves</tissue>
    </source>
</reference>
<feature type="short sequence motif" description="LXXLL motif" evidence="3">
    <location>
        <begin position="402"/>
        <end position="406"/>
    </location>
</feature>